<keyword evidence="8" id="KW-1185">Reference proteome</keyword>
<feature type="transmembrane region" description="Helical" evidence="5">
    <location>
        <begin position="12"/>
        <end position="33"/>
    </location>
</feature>
<dbReference type="AlphaFoldDB" id="A0A4Y8L0W2"/>
<dbReference type="PANTHER" id="PTHR43731:SF9">
    <property type="entry name" value="SLR1461 PROTEIN"/>
    <property type="match status" value="1"/>
</dbReference>
<keyword evidence="7" id="KW-0378">Hydrolase</keyword>
<feature type="transmembrane region" description="Helical" evidence="5">
    <location>
        <begin position="112"/>
        <end position="130"/>
    </location>
</feature>
<dbReference type="Pfam" id="PF01694">
    <property type="entry name" value="Rhomboid"/>
    <property type="match status" value="1"/>
</dbReference>
<name>A0A4Y8L0W2_9BACT</name>
<gene>
    <name evidence="7" type="ORF">E2605_11460</name>
</gene>
<keyword evidence="7" id="KW-0645">Protease</keyword>
<dbReference type="RefSeq" id="WP_051290893.1">
    <property type="nucleotide sequence ID" value="NZ_JAWZLG010000015.1"/>
</dbReference>
<feature type="transmembrane region" description="Helical" evidence="5">
    <location>
        <begin position="88"/>
        <end position="106"/>
    </location>
</feature>
<evidence type="ECO:0000313" key="8">
    <source>
        <dbReference type="Proteomes" id="UP000297861"/>
    </source>
</evidence>
<sequence length="190" mass="21524">MDRYKKNSLLQALKYSFVFVLIFWTVEGVQYLGLDLSNWGILPRMQAGLIGILTAPFIHGNWEHLMANTLPFFVLCTMLLTFYKRNAIMYLILLWVTTGILTWIIGRPAWHIGASGIIYALASFLVFGGIMSQNVKLILLSVLVAFMYSGLVWGVFPQDEQVSWEGHLSGAISGILWAYLCRKSLRLKSL</sequence>
<dbReference type="STRING" id="1121485.GCA_000426485_00638"/>
<proteinExistence type="predicted"/>
<protein>
    <submittedName>
        <fullName evidence="7">Rhomboid family intramembrane serine protease</fullName>
    </submittedName>
</protein>
<dbReference type="GO" id="GO:0006508">
    <property type="term" value="P:proteolysis"/>
    <property type="evidence" value="ECO:0007669"/>
    <property type="project" value="UniProtKB-KW"/>
</dbReference>
<feature type="transmembrane region" description="Helical" evidence="5">
    <location>
        <begin position="65"/>
        <end position="83"/>
    </location>
</feature>
<dbReference type="Proteomes" id="UP000297861">
    <property type="component" value="Unassembled WGS sequence"/>
</dbReference>
<organism evidence="7 8">
    <name type="scientific">Dysgonomonas capnocytophagoides</name>
    <dbReference type="NCBI Taxonomy" id="45254"/>
    <lineage>
        <taxon>Bacteria</taxon>
        <taxon>Pseudomonadati</taxon>
        <taxon>Bacteroidota</taxon>
        <taxon>Bacteroidia</taxon>
        <taxon>Bacteroidales</taxon>
        <taxon>Dysgonomonadaceae</taxon>
        <taxon>Dysgonomonas</taxon>
    </lineage>
</organism>
<comment type="caution">
    <text evidence="7">The sequence shown here is derived from an EMBL/GenBank/DDBJ whole genome shotgun (WGS) entry which is preliminary data.</text>
</comment>
<dbReference type="SUPFAM" id="SSF144091">
    <property type="entry name" value="Rhomboid-like"/>
    <property type="match status" value="1"/>
</dbReference>
<evidence type="ECO:0000259" key="6">
    <source>
        <dbReference type="Pfam" id="PF01694"/>
    </source>
</evidence>
<feature type="domain" description="Peptidase S54 rhomboid" evidence="6">
    <location>
        <begin position="49"/>
        <end position="183"/>
    </location>
</feature>
<feature type="transmembrane region" description="Helical" evidence="5">
    <location>
        <begin position="137"/>
        <end position="156"/>
    </location>
</feature>
<dbReference type="PANTHER" id="PTHR43731">
    <property type="entry name" value="RHOMBOID PROTEASE"/>
    <property type="match status" value="1"/>
</dbReference>
<evidence type="ECO:0000256" key="1">
    <source>
        <dbReference type="ARBA" id="ARBA00004141"/>
    </source>
</evidence>
<evidence type="ECO:0000256" key="5">
    <source>
        <dbReference type="SAM" id="Phobius"/>
    </source>
</evidence>
<evidence type="ECO:0000256" key="3">
    <source>
        <dbReference type="ARBA" id="ARBA00022989"/>
    </source>
</evidence>
<dbReference type="InterPro" id="IPR022764">
    <property type="entry name" value="Peptidase_S54_rhomboid_dom"/>
</dbReference>
<keyword evidence="4 5" id="KW-0472">Membrane</keyword>
<evidence type="ECO:0000313" key="7">
    <source>
        <dbReference type="EMBL" id="TFD96203.1"/>
    </source>
</evidence>
<dbReference type="GO" id="GO:0016020">
    <property type="term" value="C:membrane"/>
    <property type="evidence" value="ECO:0007669"/>
    <property type="project" value="UniProtKB-SubCell"/>
</dbReference>
<dbReference type="GO" id="GO:0004252">
    <property type="term" value="F:serine-type endopeptidase activity"/>
    <property type="evidence" value="ECO:0007669"/>
    <property type="project" value="InterPro"/>
</dbReference>
<evidence type="ECO:0000256" key="4">
    <source>
        <dbReference type="ARBA" id="ARBA00023136"/>
    </source>
</evidence>
<comment type="subcellular location">
    <subcellularLocation>
        <location evidence="1">Membrane</location>
        <topology evidence="1">Multi-pass membrane protein</topology>
    </subcellularLocation>
</comment>
<keyword evidence="3 5" id="KW-1133">Transmembrane helix</keyword>
<keyword evidence="2 5" id="KW-0812">Transmembrane</keyword>
<dbReference type="Gene3D" id="1.20.1540.10">
    <property type="entry name" value="Rhomboid-like"/>
    <property type="match status" value="1"/>
</dbReference>
<feature type="transmembrane region" description="Helical" evidence="5">
    <location>
        <begin position="162"/>
        <end position="180"/>
    </location>
</feature>
<reference evidence="7 8" key="1">
    <citation type="submission" date="2019-03" db="EMBL/GenBank/DDBJ databases">
        <title>San Antonio Military Medical Center submission to MRSN (WRAIR), pending publication.</title>
        <authorList>
            <person name="Blyth D.M."/>
            <person name="Mccarthy S.L."/>
            <person name="Schall S.E."/>
            <person name="Stam J.A."/>
            <person name="Ong A.C."/>
            <person name="Mcgann P.T."/>
        </authorList>
    </citation>
    <scope>NUCLEOTIDE SEQUENCE [LARGE SCALE GENOMIC DNA]</scope>
    <source>
        <strain evidence="7 8">MRSN571793</strain>
    </source>
</reference>
<dbReference type="EMBL" id="SOML01000006">
    <property type="protein sequence ID" value="TFD96203.1"/>
    <property type="molecule type" value="Genomic_DNA"/>
</dbReference>
<evidence type="ECO:0000256" key="2">
    <source>
        <dbReference type="ARBA" id="ARBA00022692"/>
    </source>
</evidence>
<dbReference type="InterPro" id="IPR035952">
    <property type="entry name" value="Rhomboid-like_sf"/>
</dbReference>
<dbReference type="InterPro" id="IPR050925">
    <property type="entry name" value="Rhomboid_protease_S54"/>
</dbReference>
<dbReference type="OrthoDB" id="465874at2"/>
<accession>A0A4Y8L0W2</accession>